<reference evidence="2 3" key="1">
    <citation type="journal article" date="2009" name="Appl. Environ. Microbiol.">
        <title>Three genomes from the phylum Acidobacteria provide insight into the lifestyles of these microorganisms in soils.</title>
        <authorList>
            <person name="Ward N.L."/>
            <person name="Challacombe J.F."/>
            <person name="Janssen P.H."/>
            <person name="Henrissat B."/>
            <person name="Coutinho P.M."/>
            <person name="Wu M."/>
            <person name="Xie G."/>
            <person name="Haft D.H."/>
            <person name="Sait M."/>
            <person name="Badger J."/>
            <person name="Barabote R.D."/>
            <person name="Bradley B."/>
            <person name="Brettin T.S."/>
            <person name="Brinkac L.M."/>
            <person name="Bruce D."/>
            <person name="Creasy T."/>
            <person name="Daugherty S.C."/>
            <person name="Davidsen T.M."/>
            <person name="DeBoy R.T."/>
            <person name="Detter J.C."/>
            <person name="Dodson R.J."/>
            <person name="Durkin A.S."/>
            <person name="Ganapathy A."/>
            <person name="Gwinn-Giglio M."/>
            <person name="Han C.S."/>
            <person name="Khouri H."/>
            <person name="Kiss H."/>
            <person name="Kothari S.P."/>
            <person name="Madupu R."/>
            <person name="Nelson K.E."/>
            <person name="Nelson W.C."/>
            <person name="Paulsen I."/>
            <person name="Penn K."/>
            <person name="Ren Q."/>
            <person name="Rosovitz M.J."/>
            <person name="Selengut J.D."/>
            <person name="Shrivastava S."/>
            <person name="Sullivan S.A."/>
            <person name="Tapia R."/>
            <person name="Thompson L.S."/>
            <person name="Watkins K.L."/>
            <person name="Yang Q."/>
            <person name="Yu C."/>
            <person name="Zafar N."/>
            <person name="Zhou L."/>
            <person name="Kuske C.R."/>
        </authorList>
    </citation>
    <scope>NUCLEOTIDE SEQUENCE [LARGE SCALE GENOMIC DNA]</scope>
    <source>
        <strain evidence="2 3">Ellin345</strain>
    </source>
</reference>
<dbReference type="Proteomes" id="UP000002432">
    <property type="component" value="Chromosome"/>
</dbReference>
<feature type="compositionally biased region" description="Gly residues" evidence="1">
    <location>
        <begin position="78"/>
        <end position="88"/>
    </location>
</feature>
<feature type="compositionally biased region" description="Basic residues" evidence="1">
    <location>
        <begin position="20"/>
        <end position="31"/>
    </location>
</feature>
<organism evidence="2 3">
    <name type="scientific">Koribacter versatilis (strain Ellin345)</name>
    <dbReference type="NCBI Taxonomy" id="204669"/>
    <lineage>
        <taxon>Bacteria</taxon>
        <taxon>Pseudomonadati</taxon>
        <taxon>Acidobacteriota</taxon>
        <taxon>Terriglobia</taxon>
        <taxon>Terriglobales</taxon>
        <taxon>Candidatus Korobacteraceae</taxon>
        <taxon>Candidatus Korobacter</taxon>
    </lineage>
</organism>
<protein>
    <submittedName>
        <fullName evidence="2">Uncharacterized protein</fullName>
    </submittedName>
</protein>
<name>Q1ITL0_KORVE</name>
<sequence>MSEGPNHPSGPPQQQPGGGRGRRRRRGRRGPGAKPGQPGQQQGQPVQNQQNNSPQPQGQGQGGGGGFKRRKRFRSGGKKFGGGGGGGKPQRQNEGGQPNVFSAPMDHSYRANGNVNGNVNGNGSGSNGAGRHFGRGHQQARVYQEPMLEPVPAGQPTDAIRIFAFIEDLFFLAKIQETARKLNVKVQFVKSDKDVLEAAETSGEKPSLIIFDLNNHLANPLKTIPKLKKEFKKETNFLGFVSHIQGDLKLKAIEAGCDTVVPRSAFSQNLPNLLRRHGAPDEIEEVQ</sequence>
<feature type="compositionally biased region" description="Basic residues" evidence="1">
    <location>
        <begin position="67"/>
        <end position="77"/>
    </location>
</feature>
<dbReference type="KEGG" id="aba:Acid345_0785"/>
<dbReference type="OrthoDB" id="5244590at2"/>
<dbReference type="HOGENOM" id="CLU_969032_0_0_0"/>
<dbReference type="Gene3D" id="3.40.50.2300">
    <property type="match status" value="1"/>
</dbReference>
<evidence type="ECO:0000313" key="3">
    <source>
        <dbReference type="Proteomes" id="UP000002432"/>
    </source>
</evidence>
<dbReference type="RefSeq" id="WP_011521592.1">
    <property type="nucleotide sequence ID" value="NC_008009.1"/>
</dbReference>
<dbReference type="EMBL" id="CP000360">
    <property type="protein sequence ID" value="ABF39790.1"/>
    <property type="molecule type" value="Genomic_DNA"/>
</dbReference>
<feature type="compositionally biased region" description="Low complexity" evidence="1">
    <location>
        <begin position="32"/>
        <end position="58"/>
    </location>
</feature>
<accession>Q1ITL0</accession>
<evidence type="ECO:0000256" key="1">
    <source>
        <dbReference type="SAM" id="MobiDB-lite"/>
    </source>
</evidence>
<keyword evidence="3" id="KW-1185">Reference proteome</keyword>
<dbReference type="EnsemblBacteria" id="ABF39790">
    <property type="protein sequence ID" value="ABF39790"/>
    <property type="gene ID" value="Acid345_0785"/>
</dbReference>
<gene>
    <name evidence="2" type="ordered locus">Acid345_0785</name>
</gene>
<feature type="region of interest" description="Disordered" evidence="1">
    <location>
        <begin position="1"/>
        <end position="138"/>
    </location>
</feature>
<proteinExistence type="predicted"/>
<evidence type="ECO:0000313" key="2">
    <source>
        <dbReference type="EMBL" id="ABF39790.1"/>
    </source>
</evidence>
<dbReference type="eggNOG" id="ENOG50305QZ">
    <property type="taxonomic scope" value="Bacteria"/>
</dbReference>
<dbReference type="AlphaFoldDB" id="Q1ITL0"/>
<dbReference type="STRING" id="204669.Acid345_0785"/>